<proteinExistence type="predicted"/>
<evidence type="ECO:0000313" key="3">
    <source>
        <dbReference type="EMBL" id="BDE95680.1"/>
    </source>
</evidence>
<dbReference type="SUPFAM" id="SSF56281">
    <property type="entry name" value="Metallo-hydrolase/oxidoreductase"/>
    <property type="match status" value="1"/>
</dbReference>
<dbReference type="Pfam" id="PF12706">
    <property type="entry name" value="Lactamase_B_2"/>
    <property type="match status" value="1"/>
</dbReference>
<protein>
    <submittedName>
        <fullName evidence="3">MBL fold metallo-hydrolase</fullName>
    </submittedName>
</protein>
<dbReference type="InterPro" id="IPR036866">
    <property type="entry name" value="RibonucZ/Hydroxyglut_hydro"/>
</dbReference>
<dbReference type="InterPro" id="IPR001279">
    <property type="entry name" value="Metallo-B-lactamas"/>
</dbReference>
<feature type="domain" description="Metallo-beta-lactamase" evidence="2">
    <location>
        <begin position="62"/>
        <end position="251"/>
    </location>
</feature>
<feature type="region of interest" description="Disordered" evidence="1">
    <location>
        <begin position="1"/>
        <end position="20"/>
    </location>
</feature>
<gene>
    <name evidence="3" type="ORF">CE91St30_10130</name>
</gene>
<dbReference type="CDD" id="cd16279">
    <property type="entry name" value="metallo-hydrolase-like_MBL-fold"/>
    <property type="match status" value="1"/>
</dbReference>
<evidence type="ECO:0000313" key="4">
    <source>
        <dbReference type="Proteomes" id="UP001320544"/>
    </source>
</evidence>
<evidence type="ECO:0000256" key="1">
    <source>
        <dbReference type="SAM" id="MobiDB-lite"/>
    </source>
</evidence>
<dbReference type="Gene3D" id="3.60.15.10">
    <property type="entry name" value="Ribonuclease Z/Hydroxyacylglutathione hydrolase-like"/>
    <property type="match status" value="1"/>
</dbReference>
<evidence type="ECO:0000259" key="2">
    <source>
        <dbReference type="SMART" id="SM00849"/>
    </source>
</evidence>
<dbReference type="PANTHER" id="PTHR42663:SF6">
    <property type="entry name" value="HYDROLASE C777.06C-RELATED"/>
    <property type="match status" value="1"/>
</dbReference>
<keyword evidence="4" id="KW-1185">Reference proteome</keyword>
<accession>A0ABN6MCG2</accession>
<dbReference type="Proteomes" id="UP001320544">
    <property type="component" value="Chromosome"/>
</dbReference>
<reference evidence="3 4" key="1">
    <citation type="submission" date="2022-01" db="EMBL/GenBank/DDBJ databases">
        <title>Novel bile acid biosynthetic pathways are enriched in the microbiome of centenarians.</title>
        <authorList>
            <person name="Sato Y."/>
            <person name="Atarashi K."/>
            <person name="Plichta R.D."/>
            <person name="Arai Y."/>
            <person name="Sasajima S."/>
            <person name="Kearney M.S."/>
            <person name="Suda W."/>
            <person name="Takeshita K."/>
            <person name="Sasaki T."/>
            <person name="Okamoto S."/>
            <person name="Skelly N.A."/>
            <person name="Okamura Y."/>
            <person name="Vlamakis H."/>
            <person name="Li Y."/>
            <person name="Tanoue T."/>
            <person name="Takei H."/>
            <person name="Nittono H."/>
            <person name="Narushima S."/>
            <person name="Irie J."/>
            <person name="Itoh H."/>
            <person name="Moriya K."/>
            <person name="Sugiura Y."/>
            <person name="Suematsu M."/>
            <person name="Moritoki N."/>
            <person name="Shibata S."/>
            <person name="Littman R.D."/>
            <person name="Fischbach A.M."/>
            <person name="Uwamino Y."/>
            <person name="Inoue T."/>
            <person name="Honda A."/>
            <person name="Hattori M."/>
            <person name="Murai T."/>
            <person name="Xavier J.R."/>
            <person name="Hirose N."/>
            <person name="Honda K."/>
        </authorList>
    </citation>
    <scope>NUCLEOTIDE SEQUENCE [LARGE SCALE GENOMIC DNA]</scope>
    <source>
        <strain evidence="3 4">CE91-St30</strain>
    </source>
</reference>
<name>A0ABN6MCG2_9ACTN</name>
<dbReference type="SMART" id="SM00849">
    <property type="entry name" value="Lactamase_B"/>
    <property type="match status" value="1"/>
</dbReference>
<dbReference type="RefSeq" id="WP_244411984.1">
    <property type="nucleotide sequence ID" value="NZ_AP025564.1"/>
</dbReference>
<dbReference type="EMBL" id="AP025564">
    <property type="protein sequence ID" value="BDE95680.1"/>
    <property type="molecule type" value="Genomic_DNA"/>
</dbReference>
<sequence>MTTDRAEQHRTEQTNALDKSDGQLKTAHTFTFLGTGAGCGVPAFFCECPACEEARRDPRARRGDCGVMIEGGKRLVIDTPPDIRHQFNREGVKALDRLLYTHAHFDHIGGLGELEYMVQLVTKEALPTYGSALALEGIGREFHYMTYCLDEHVLEPFDNVEYDGVRYTALPVTHAPGTFGYLVETPKTKLFYASDTGPLPPETVEAVRGVDVLVLDATFWKRNWNPNDHHSVQETIEEGFALDAGTVYLTHLAMHYDEPVTLAELEAYVEQYDGRVKVALDGMRFAI</sequence>
<organism evidence="3 4">
    <name type="scientific">Raoultibacter timonensis</name>
    <dbReference type="NCBI Taxonomy" id="1907662"/>
    <lineage>
        <taxon>Bacteria</taxon>
        <taxon>Bacillati</taxon>
        <taxon>Actinomycetota</taxon>
        <taxon>Coriobacteriia</taxon>
        <taxon>Eggerthellales</taxon>
        <taxon>Eggerthellaceae</taxon>
        <taxon>Raoultibacter</taxon>
    </lineage>
</organism>
<dbReference type="PANTHER" id="PTHR42663">
    <property type="entry name" value="HYDROLASE C777.06C-RELATED-RELATED"/>
    <property type="match status" value="1"/>
</dbReference>